<evidence type="ECO:0000256" key="9">
    <source>
        <dbReference type="PIRSR" id="PIRSR002560-1"/>
    </source>
</evidence>
<keyword evidence="13" id="KW-1185">Reference proteome</keyword>
<keyword evidence="5 8" id="KW-0479">Metal-binding</keyword>
<dbReference type="PANTHER" id="PTHR30295">
    <property type="entry name" value="BACTERIOFERRITIN"/>
    <property type="match status" value="1"/>
</dbReference>
<evidence type="ECO:0000256" key="4">
    <source>
        <dbReference type="ARBA" id="ARBA00022617"/>
    </source>
</evidence>
<dbReference type="Gene3D" id="1.20.1260.10">
    <property type="match status" value="1"/>
</dbReference>
<feature type="binding site" evidence="9">
    <location>
        <position position="50"/>
    </location>
    <ligand>
        <name>Fe cation</name>
        <dbReference type="ChEBI" id="CHEBI:24875"/>
        <label>3</label>
    </ligand>
</feature>
<evidence type="ECO:0000256" key="7">
    <source>
        <dbReference type="ARBA" id="ARBA00036243"/>
    </source>
</evidence>
<dbReference type="GO" id="GO:0008199">
    <property type="term" value="F:ferric iron binding"/>
    <property type="evidence" value="ECO:0007669"/>
    <property type="project" value="InterPro"/>
</dbReference>
<dbReference type="AlphaFoldDB" id="Q7VQF0"/>
<evidence type="ECO:0000256" key="1">
    <source>
        <dbReference type="ARBA" id="ARBA00001970"/>
    </source>
</evidence>
<feature type="binding site" evidence="9">
    <location>
        <position position="51"/>
    </location>
    <ligand>
        <name>Fe cation</name>
        <dbReference type="ChEBI" id="CHEBI:24875"/>
        <label>1</label>
    </ligand>
</feature>
<dbReference type="KEGG" id="bfl:Bfl189"/>
<keyword evidence="3 8" id="KW-0409">Iron storage</keyword>
<dbReference type="EMBL" id="BX248583">
    <property type="protein sequence ID" value="CAD83704.1"/>
    <property type="molecule type" value="Genomic_DNA"/>
</dbReference>
<feature type="binding site" evidence="9">
    <location>
        <position position="51"/>
    </location>
    <ligand>
        <name>Fe cation</name>
        <dbReference type="ChEBI" id="CHEBI:24875"/>
        <label>2</label>
    </ligand>
</feature>
<evidence type="ECO:0000256" key="10">
    <source>
        <dbReference type="RuleBase" id="RU000623"/>
    </source>
</evidence>
<dbReference type="GO" id="GO:0006826">
    <property type="term" value="P:iron ion transport"/>
    <property type="evidence" value="ECO:0007669"/>
    <property type="project" value="InterPro"/>
</dbReference>
<dbReference type="Pfam" id="PF00210">
    <property type="entry name" value="Ferritin"/>
    <property type="match status" value="1"/>
</dbReference>
<dbReference type="PROSITE" id="PS50905">
    <property type="entry name" value="FERRITIN_LIKE"/>
    <property type="match status" value="1"/>
</dbReference>
<dbReference type="HOGENOM" id="CLU_104506_2_0_6"/>
<dbReference type="InterPro" id="IPR009040">
    <property type="entry name" value="Ferritin-like_diiron"/>
</dbReference>
<dbReference type="Proteomes" id="UP000002192">
    <property type="component" value="Chromosome"/>
</dbReference>
<comment type="catalytic activity">
    <reaction evidence="7">
        <text>Fe(2+)(in) = Fe(2+)(out)</text>
        <dbReference type="Rhea" id="RHEA:28486"/>
        <dbReference type="ChEBI" id="CHEBI:29033"/>
    </reaction>
</comment>
<dbReference type="GO" id="GO:0020037">
    <property type="term" value="F:heme binding"/>
    <property type="evidence" value="ECO:0007669"/>
    <property type="project" value="TreeGrafter"/>
</dbReference>
<comment type="cofactor">
    <cofactor evidence="1">
        <name>heme b</name>
        <dbReference type="ChEBI" id="CHEBI:60344"/>
    </cofactor>
</comment>
<feature type="binding site" evidence="9">
    <location>
        <position position="127"/>
    </location>
    <ligand>
        <name>Fe cation</name>
        <dbReference type="ChEBI" id="CHEBI:24875"/>
        <label>2</label>
    </ligand>
</feature>
<comment type="function">
    <text evidence="8">Iron-storage protein, whose ferroxidase center binds Fe(2+), oxidizes it using dioxygen to Fe(3+), and participates in the subsequent Fe(3+) oxide mineral core formation within the central cavity of the BFR protein shell.</text>
</comment>
<dbReference type="InterPro" id="IPR012347">
    <property type="entry name" value="Ferritin-like"/>
</dbReference>
<feature type="binding site" evidence="9">
    <location>
        <position position="127"/>
    </location>
    <ligand>
        <name>Fe cation</name>
        <dbReference type="ChEBI" id="CHEBI:24875"/>
        <label>1</label>
    </ligand>
</feature>
<feature type="binding site" evidence="9">
    <location>
        <position position="94"/>
    </location>
    <ligand>
        <name>Fe cation</name>
        <dbReference type="ChEBI" id="CHEBI:24875"/>
        <label>2</label>
    </ligand>
</feature>
<evidence type="ECO:0000256" key="3">
    <source>
        <dbReference type="ARBA" id="ARBA00022434"/>
    </source>
</evidence>
<dbReference type="InterPro" id="IPR002024">
    <property type="entry name" value="Bacterioferritin"/>
</dbReference>
<accession>Q7VQF0</accession>
<dbReference type="GO" id="GO:0004322">
    <property type="term" value="F:ferroxidase activity"/>
    <property type="evidence" value="ECO:0007669"/>
    <property type="project" value="UniProtKB-EC"/>
</dbReference>
<keyword evidence="4 10" id="KW-0349">Heme</keyword>
<evidence type="ECO:0000259" key="11">
    <source>
        <dbReference type="PROSITE" id="PS50905"/>
    </source>
</evidence>
<evidence type="ECO:0000256" key="2">
    <source>
        <dbReference type="ARBA" id="ARBA00008093"/>
    </source>
</evidence>
<evidence type="ECO:0000256" key="6">
    <source>
        <dbReference type="ARBA" id="ARBA00023004"/>
    </source>
</evidence>
<dbReference type="OrthoDB" id="9800505at2"/>
<organism evidence="12 13">
    <name type="scientific">Blochmanniella floridana</name>
    <dbReference type="NCBI Taxonomy" id="203907"/>
    <lineage>
        <taxon>Bacteria</taxon>
        <taxon>Pseudomonadati</taxon>
        <taxon>Pseudomonadota</taxon>
        <taxon>Gammaproteobacteria</taxon>
        <taxon>Enterobacterales</taxon>
        <taxon>Enterobacteriaceae</taxon>
        <taxon>ant endosymbionts</taxon>
        <taxon>Candidatus Blochmanniella</taxon>
    </lineage>
</organism>
<dbReference type="eggNOG" id="COG2193">
    <property type="taxonomic scope" value="Bacteria"/>
</dbReference>
<protein>
    <recommendedName>
        <fullName evidence="8 10">Bacterioferritin</fullName>
        <ecNumber evidence="8">1.16.3.1</ecNumber>
    </recommendedName>
</protein>
<sequence>MKGDKNIILHLNKLLSDELVAVNQYFLHSKLFKSWGLERLNNIEHTECMEELEHAGLYADRILFLEGIPVIKNCDSANIKENIEDVLRMDLRLEYNAIVNLREGIRCADSIEDYISKEIMINILHAEEKHVDFLETELGLILKLGIHNYIQSQLKK</sequence>
<dbReference type="STRING" id="203907.Bfl189"/>
<feature type="binding site" evidence="9">
    <location>
        <position position="130"/>
    </location>
    <ligand>
        <name>Fe cation</name>
        <dbReference type="ChEBI" id="CHEBI:24875"/>
        <label>2</label>
    </ligand>
</feature>
<dbReference type="PANTHER" id="PTHR30295:SF0">
    <property type="entry name" value="BACTERIOFERRITIN"/>
    <property type="match status" value="1"/>
</dbReference>
<dbReference type="EC" id="1.16.3.1" evidence="8"/>
<dbReference type="GO" id="GO:0006879">
    <property type="term" value="P:intracellular iron ion homeostasis"/>
    <property type="evidence" value="ECO:0007669"/>
    <property type="project" value="UniProtKB-KW"/>
</dbReference>
<proteinExistence type="inferred from homology"/>
<comment type="catalytic activity">
    <reaction evidence="8">
        <text>4 Fe(2+) + O2 + 4 H(+) = 4 Fe(3+) + 2 H2O</text>
        <dbReference type="Rhea" id="RHEA:11148"/>
        <dbReference type="ChEBI" id="CHEBI:15377"/>
        <dbReference type="ChEBI" id="CHEBI:15378"/>
        <dbReference type="ChEBI" id="CHEBI:15379"/>
        <dbReference type="ChEBI" id="CHEBI:29033"/>
        <dbReference type="ChEBI" id="CHEBI:29034"/>
        <dbReference type="EC" id="1.16.3.1"/>
    </reaction>
</comment>
<dbReference type="PIRSF" id="PIRSF002560">
    <property type="entry name" value="Bacterioferritin"/>
    <property type="match status" value="1"/>
</dbReference>
<dbReference type="GO" id="GO:0005829">
    <property type="term" value="C:cytosol"/>
    <property type="evidence" value="ECO:0007669"/>
    <property type="project" value="TreeGrafter"/>
</dbReference>
<feature type="binding site" evidence="9">
    <location>
        <position position="54"/>
    </location>
    <ligand>
        <name>Fe cation</name>
        <dbReference type="ChEBI" id="CHEBI:24875"/>
        <label>1</label>
    </ligand>
</feature>
<dbReference type="InterPro" id="IPR008331">
    <property type="entry name" value="Ferritin_DPS_dom"/>
</dbReference>
<dbReference type="NCBIfam" id="TIGR00754">
    <property type="entry name" value="bfr"/>
    <property type="match status" value="1"/>
</dbReference>
<dbReference type="InterPro" id="IPR009078">
    <property type="entry name" value="Ferritin-like_SF"/>
</dbReference>
<keyword evidence="6 8" id="KW-0408">Iron</keyword>
<name>Q7VQF0_BLOFL</name>
<evidence type="ECO:0000313" key="13">
    <source>
        <dbReference type="Proteomes" id="UP000002192"/>
    </source>
</evidence>
<evidence type="ECO:0000256" key="5">
    <source>
        <dbReference type="ARBA" id="ARBA00022723"/>
    </source>
</evidence>
<dbReference type="CDD" id="cd00907">
    <property type="entry name" value="Bacterioferritin"/>
    <property type="match status" value="1"/>
</dbReference>
<evidence type="ECO:0000313" key="12">
    <source>
        <dbReference type="EMBL" id="CAD83704.1"/>
    </source>
</evidence>
<reference evidence="12 13" key="1">
    <citation type="journal article" date="2003" name="Proc. Natl. Acad. Sci. U.S.A.">
        <title>The genome sequence of Blochmannia floridanus: comparative analysis of reduced genomes.</title>
        <authorList>
            <person name="Gil R."/>
            <person name="Silva F.J."/>
            <person name="Zientz E."/>
            <person name="Delmotte F."/>
            <person name="Gonzalez-Candelas F."/>
            <person name="Latorre A."/>
            <person name="Rausell C."/>
            <person name="Kramerbeek J."/>
            <person name="Gadau J."/>
            <person name="Hoelldobler B."/>
            <person name="van Ham R.C.H.J."/>
            <person name="Gross R."/>
            <person name="Moya A."/>
        </authorList>
    </citation>
    <scope>NUCLEOTIDE SEQUENCE [LARGE SCALE GENOMIC DNA]</scope>
</reference>
<comment type="similarity">
    <text evidence="2 8 10">Belongs to the bacterioferritin family.</text>
</comment>
<gene>
    <name evidence="12" type="primary">bfr</name>
    <name evidence="12" type="ordered locus">Bfl189</name>
</gene>
<feature type="domain" description="Ferritin-like diiron" evidence="11">
    <location>
        <begin position="1"/>
        <end position="145"/>
    </location>
</feature>
<dbReference type="SUPFAM" id="SSF47240">
    <property type="entry name" value="Ferritin-like"/>
    <property type="match status" value="1"/>
</dbReference>
<feature type="binding site" evidence="9">
    <location>
        <position position="18"/>
    </location>
    <ligand>
        <name>Fe cation</name>
        <dbReference type="ChEBI" id="CHEBI:24875"/>
        <label>1</label>
    </ligand>
</feature>
<evidence type="ECO:0000256" key="8">
    <source>
        <dbReference type="PIRNR" id="PIRNR002560"/>
    </source>
</evidence>
<dbReference type="PRINTS" id="PR00601">
    <property type="entry name" value="BACFERRITIN"/>
</dbReference>
<dbReference type="PROSITE" id="PS00549">
    <property type="entry name" value="BACTERIOFERRITIN"/>
    <property type="match status" value="1"/>
</dbReference>